<dbReference type="KEGG" id="bgt:106062498"/>
<dbReference type="Gene3D" id="2.120.10.30">
    <property type="entry name" value="TolB, C-terminal domain"/>
    <property type="match status" value="2"/>
</dbReference>
<dbReference type="Pfam" id="PF14670">
    <property type="entry name" value="FXa_inhibition"/>
    <property type="match status" value="1"/>
</dbReference>
<dbReference type="VEuPathDB" id="VectorBase:BGLAX_033311"/>
<organism evidence="7 8">
    <name type="scientific">Biomphalaria glabrata</name>
    <name type="common">Bloodfluke planorb</name>
    <name type="synonym">Freshwater snail</name>
    <dbReference type="NCBI Taxonomy" id="6526"/>
    <lineage>
        <taxon>Eukaryota</taxon>
        <taxon>Metazoa</taxon>
        <taxon>Spiralia</taxon>
        <taxon>Lophotrochozoa</taxon>
        <taxon>Mollusca</taxon>
        <taxon>Gastropoda</taxon>
        <taxon>Heterobranchia</taxon>
        <taxon>Euthyneura</taxon>
        <taxon>Panpulmonata</taxon>
        <taxon>Hygrophila</taxon>
        <taxon>Lymnaeoidea</taxon>
        <taxon>Planorbidae</taxon>
        <taxon>Biomphalaria</taxon>
    </lineage>
</organism>
<dbReference type="InterPro" id="IPR011042">
    <property type="entry name" value="6-blade_b-propeller_TolB-like"/>
</dbReference>
<feature type="repeat" description="LDL-receptor class B" evidence="6">
    <location>
        <begin position="30"/>
        <end position="73"/>
    </location>
</feature>
<name>A0A2C9JPK8_BIOGL</name>
<feature type="repeat" description="LDL-receptor class B" evidence="6">
    <location>
        <begin position="389"/>
        <end position="430"/>
    </location>
</feature>
<proteinExistence type="predicted"/>
<feature type="repeat" description="LDL-receptor class B" evidence="6">
    <location>
        <begin position="302"/>
        <end position="344"/>
    </location>
</feature>
<feature type="repeat" description="LDL-receptor class B" evidence="6">
    <location>
        <begin position="74"/>
        <end position="115"/>
    </location>
</feature>
<dbReference type="STRING" id="6526.A0A2C9JPK8"/>
<dbReference type="SUPFAM" id="SSF57196">
    <property type="entry name" value="EGF/Laminin"/>
    <property type="match status" value="1"/>
</dbReference>
<dbReference type="AlphaFoldDB" id="A0A2C9JPK8"/>
<protein>
    <recommendedName>
        <fullName evidence="9">EGF-like domain-containing protein</fullName>
    </recommendedName>
</protein>
<reference evidence="7" key="1">
    <citation type="submission" date="2020-05" db="UniProtKB">
        <authorList>
            <consortium name="EnsemblMetazoa"/>
        </authorList>
    </citation>
    <scope>IDENTIFICATION</scope>
    <source>
        <strain evidence="7">BB02</strain>
    </source>
</reference>
<evidence type="ECO:0000256" key="2">
    <source>
        <dbReference type="ARBA" id="ARBA00022729"/>
    </source>
</evidence>
<keyword evidence="4" id="KW-1015">Disulfide bond</keyword>
<keyword evidence="5" id="KW-0325">Glycoprotein</keyword>
<dbReference type="PANTHER" id="PTHR46513">
    <property type="entry name" value="VITELLOGENIN RECEPTOR-LIKE PROTEIN-RELATED-RELATED"/>
    <property type="match status" value="1"/>
</dbReference>
<dbReference type="FunFam" id="2.120.10.30:FF:000241">
    <property type="entry name" value="Low-density lipoprotein receptor-related protein 6"/>
    <property type="match status" value="2"/>
</dbReference>
<keyword evidence="3" id="KW-0677">Repeat</keyword>
<evidence type="ECO:0000313" key="8">
    <source>
        <dbReference type="Proteomes" id="UP000076420"/>
    </source>
</evidence>
<dbReference type="Proteomes" id="UP000076420">
    <property type="component" value="Unassembled WGS sequence"/>
</dbReference>
<evidence type="ECO:0000313" key="7">
    <source>
        <dbReference type="EnsemblMetazoa" id="BGLB005853-PB"/>
    </source>
</evidence>
<dbReference type="EnsemblMetazoa" id="BGLB005853-RB">
    <property type="protein sequence ID" value="BGLB005853-PB"/>
    <property type="gene ID" value="BGLB005853"/>
</dbReference>
<evidence type="ECO:0008006" key="9">
    <source>
        <dbReference type="Google" id="ProtNLM"/>
    </source>
</evidence>
<dbReference type="SUPFAM" id="SSF63825">
    <property type="entry name" value="YWTD domain"/>
    <property type="match status" value="2"/>
</dbReference>
<dbReference type="PROSITE" id="PS51120">
    <property type="entry name" value="LDLRB"/>
    <property type="match status" value="5"/>
</dbReference>
<feature type="repeat" description="LDL-receptor class B" evidence="6">
    <location>
        <begin position="345"/>
        <end position="388"/>
    </location>
</feature>
<dbReference type="VEuPathDB" id="VectorBase:BGLB005853"/>
<dbReference type="PANTHER" id="PTHR46513:SF41">
    <property type="entry name" value="LOW-DENSITY LIPOPROTEIN RECEPTOR-RELATED PROTEIN"/>
    <property type="match status" value="1"/>
</dbReference>
<evidence type="ECO:0000256" key="6">
    <source>
        <dbReference type="PROSITE-ProRule" id="PRU00461"/>
    </source>
</evidence>
<dbReference type="InterPro" id="IPR050778">
    <property type="entry name" value="Cueball_EGF_LRP_Nidogen"/>
</dbReference>
<sequence>VANLDGTMVTVLIYEDLDKPRAIALHYDKGYIFWTDWGSNPRIERADMDGKNRQIIISEGIEWPNGLTIDRPTNRIIWADARKELIECADLSGKNRRKLVTKVSHPYGLTVAGNSIYWTDWRESSIHEANKNLVANVTRIKNNLHGIMDIHAVQFDGIQTHVNRCGKNNGGCSHLCLPNPRGISCLCPTGILMKEDGKTCRDGNFVFYVSMQISDTAGLRAKALCQVNVAEGYDIVKIRQGQVDISVIRSVQGNTPDALPCSKQKILGWSWRASLNGSQWLENIVLKELATTDGLAVDWIARNLYWTDSGHDVIEVSRLDGSSRKTIIQQGLFEPRAIALFPKKGLMFWTDWGAEPKIERAYLDGSSRKIIIDSQLGYPNALSIDYDTMRLYWVDAKLDKIETSDLAGRHRMTIIQNTPHPFGLTVFQDYIYWTDWQTEKLERANKLDGKNRVTIQSRLEGLMDVHIVAADRQT</sequence>
<gene>
    <name evidence="7" type="primary">106062498</name>
</gene>
<evidence type="ECO:0000256" key="4">
    <source>
        <dbReference type="ARBA" id="ARBA00023157"/>
    </source>
</evidence>
<keyword evidence="2" id="KW-0732">Signal</keyword>
<evidence type="ECO:0000256" key="3">
    <source>
        <dbReference type="ARBA" id="ARBA00022737"/>
    </source>
</evidence>
<accession>A0A2C9JPK8</accession>
<dbReference type="InterPro" id="IPR000033">
    <property type="entry name" value="LDLR_classB_rpt"/>
</dbReference>
<evidence type="ECO:0000256" key="5">
    <source>
        <dbReference type="ARBA" id="ARBA00023180"/>
    </source>
</evidence>
<dbReference type="Pfam" id="PF00058">
    <property type="entry name" value="Ldl_recept_b"/>
    <property type="match status" value="4"/>
</dbReference>
<dbReference type="SMART" id="SM00135">
    <property type="entry name" value="LY"/>
    <property type="match status" value="7"/>
</dbReference>
<keyword evidence="1" id="KW-0245">EGF-like domain</keyword>
<evidence type="ECO:0000256" key="1">
    <source>
        <dbReference type="ARBA" id="ARBA00022536"/>
    </source>
</evidence>